<reference evidence="4 5" key="1">
    <citation type="submission" date="2023-05" db="EMBL/GenBank/DDBJ databases">
        <title>Streptomyces fuscus sp. nov., a brown-black pigment producing actinomyces isolated from dry sand of Sea duck farm.</title>
        <authorList>
            <person name="Xie J."/>
            <person name="Shen N."/>
        </authorList>
    </citation>
    <scope>NUCLEOTIDE SEQUENCE [LARGE SCALE GENOMIC DNA]</scope>
    <source>
        <strain evidence="4 5">GXMU-J15</strain>
    </source>
</reference>
<dbReference type="InterPro" id="IPR036388">
    <property type="entry name" value="WH-like_DNA-bd_sf"/>
</dbReference>
<dbReference type="InterPro" id="IPR005561">
    <property type="entry name" value="ANTAR"/>
</dbReference>
<keyword evidence="2" id="KW-0804">Transcription</keyword>
<proteinExistence type="predicted"/>
<dbReference type="RefSeq" id="WP_285436450.1">
    <property type="nucleotide sequence ID" value="NZ_JASJUS010000038.1"/>
</dbReference>
<dbReference type="EMBL" id="JASJUS010000038">
    <property type="protein sequence ID" value="MDL2080836.1"/>
    <property type="molecule type" value="Genomic_DNA"/>
</dbReference>
<dbReference type="SUPFAM" id="SSF55781">
    <property type="entry name" value="GAF domain-like"/>
    <property type="match status" value="1"/>
</dbReference>
<accession>A0ABT7J7J8</accession>
<dbReference type="Pfam" id="PF03861">
    <property type="entry name" value="ANTAR"/>
    <property type="match status" value="1"/>
</dbReference>
<comment type="caution">
    <text evidence="4">The sequence shown here is derived from an EMBL/GenBank/DDBJ whole genome shotgun (WGS) entry which is preliminary data.</text>
</comment>
<dbReference type="PROSITE" id="PS50921">
    <property type="entry name" value="ANTAR"/>
    <property type="match status" value="1"/>
</dbReference>
<name>A0ABT7J7J8_9ACTN</name>
<organism evidence="4 5">
    <name type="scientific">Streptomyces fuscus</name>
    <dbReference type="NCBI Taxonomy" id="3048495"/>
    <lineage>
        <taxon>Bacteria</taxon>
        <taxon>Bacillati</taxon>
        <taxon>Actinomycetota</taxon>
        <taxon>Actinomycetes</taxon>
        <taxon>Kitasatosporales</taxon>
        <taxon>Streptomycetaceae</taxon>
        <taxon>Streptomyces</taxon>
    </lineage>
</organism>
<sequence length="278" mass="29956">MTEPDPDSERTELARLRAEVRDLRARAVTHPLIAHAQGIVQERYALPDSDSAFALIRRASQQRNVRMHTLAEALVTLPRPDERAGLWFPRRTRTTEPPLTFPAARATGTGSRSAVLSAVLSQTLTVLQTSMGNVQIADRARGGLRLERHTGLSDEFVDFFAHVGAVGTSCGQAAVNVAQITVPDVATDPLFTDRAREMVLAEGSVSCHSVPLTTAGGLCVGMVSGHLDHLIAPLTAAETKALDVVGAEAGRWLAWHQRTVVVDALEHLHALGRSNGRH</sequence>
<keyword evidence="1" id="KW-0805">Transcription regulation</keyword>
<evidence type="ECO:0000259" key="3">
    <source>
        <dbReference type="PROSITE" id="PS50921"/>
    </source>
</evidence>
<evidence type="ECO:0000256" key="1">
    <source>
        <dbReference type="ARBA" id="ARBA00023015"/>
    </source>
</evidence>
<evidence type="ECO:0000313" key="5">
    <source>
        <dbReference type="Proteomes" id="UP001241926"/>
    </source>
</evidence>
<keyword evidence="5" id="KW-1185">Reference proteome</keyword>
<dbReference type="Gene3D" id="3.30.450.40">
    <property type="match status" value="1"/>
</dbReference>
<dbReference type="Gene3D" id="1.10.10.10">
    <property type="entry name" value="Winged helix-like DNA-binding domain superfamily/Winged helix DNA-binding domain"/>
    <property type="match status" value="1"/>
</dbReference>
<protein>
    <submittedName>
        <fullName evidence="4">ANTAR domain-containing protein</fullName>
    </submittedName>
</protein>
<dbReference type="Proteomes" id="UP001241926">
    <property type="component" value="Unassembled WGS sequence"/>
</dbReference>
<feature type="domain" description="ANTAR" evidence="3">
    <location>
        <begin position="13"/>
        <end position="75"/>
    </location>
</feature>
<gene>
    <name evidence="4" type="ORF">QNN03_30775</name>
</gene>
<evidence type="ECO:0000313" key="4">
    <source>
        <dbReference type="EMBL" id="MDL2080836.1"/>
    </source>
</evidence>
<dbReference type="SMART" id="SM01012">
    <property type="entry name" value="ANTAR"/>
    <property type="match status" value="1"/>
</dbReference>
<evidence type="ECO:0000256" key="2">
    <source>
        <dbReference type="ARBA" id="ARBA00023163"/>
    </source>
</evidence>
<dbReference type="InterPro" id="IPR029016">
    <property type="entry name" value="GAF-like_dom_sf"/>
</dbReference>